<dbReference type="EMBL" id="JAMXMC010000013">
    <property type="protein sequence ID" value="MCO5978890.1"/>
    <property type="molecule type" value="Genomic_DNA"/>
</dbReference>
<dbReference type="Proteomes" id="UP001204851">
    <property type="component" value="Unassembled WGS sequence"/>
</dbReference>
<evidence type="ECO:0000313" key="3">
    <source>
        <dbReference type="EMBL" id="MCO5978890.1"/>
    </source>
</evidence>
<dbReference type="Pfam" id="PF01757">
    <property type="entry name" value="Acyl_transf_3"/>
    <property type="match status" value="1"/>
</dbReference>
<feature type="transmembrane region" description="Helical" evidence="1">
    <location>
        <begin position="160"/>
        <end position="185"/>
    </location>
</feature>
<reference evidence="3 4" key="1">
    <citation type="submission" date="2022-06" db="EMBL/GenBank/DDBJ databases">
        <title>Ideonella sp. NS12-5 Genome sequencing and assembly.</title>
        <authorList>
            <person name="Jung Y."/>
        </authorList>
    </citation>
    <scope>NUCLEOTIDE SEQUENCE [LARGE SCALE GENOMIC DNA]</scope>
    <source>
        <strain evidence="3 4">NS12-5</strain>
    </source>
</reference>
<keyword evidence="1" id="KW-0472">Membrane</keyword>
<feature type="transmembrane region" description="Helical" evidence="1">
    <location>
        <begin position="62"/>
        <end position="82"/>
    </location>
</feature>
<feature type="transmembrane region" description="Helical" evidence="1">
    <location>
        <begin position="336"/>
        <end position="357"/>
    </location>
</feature>
<organism evidence="3 4">
    <name type="scientific">Ideonella oryzae</name>
    <dbReference type="NCBI Taxonomy" id="2937441"/>
    <lineage>
        <taxon>Bacteria</taxon>
        <taxon>Pseudomonadati</taxon>
        <taxon>Pseudomonadota</taxon>
        <taxon>Betaproteobacteria</taxon>
        <taxon>Burkholderiales</taxon>
        <taxon>Sphaerotilaceae</taxon>
        <taxon>Ideonella</taxon>
    </lineage>
</organism>
<dbReference type="InterPro" id="IPR002656">
    <property type="entry name" value="Acyl_transf_3_dom"/>
</dbReference>
<feature type="transmembrane region" description="Helical" evidence="1">
    <location>
        <begin position="313"/>
        <end position="330"/>
    </location>
</feature>
<keyword evidence="4" id="KW-1185">Reference proteome</keyword>
<feature type="transmembrane region" description="Helical" evidence="1">
    <location>
        <begin position="103"/>
        <end position="126"/>
    </location>
</feature>
<feature type="transmembrane region" description="Helical" evidence="1">
    <location>
        <begin position="274"/>
        <end position="292"/>
    </location>
</feature>
<feature type="transmembrane region" description="Helical" evidence="1">
    <location>
        <begin position="216"/>
        <end position="238"/>
    </location>
</feature>
<dbReference type="PANTHER" id="PTHR23028">
    <property type="entry name" value="ACETYLTRANSFERASE"/>
    <property type="match status" value="1"/>
</dbReference>
<proteinExistence type="predicted"/>
<dbReference type="GO" id="GO:0016746">
    <property type="term" value="F:acyltransferase activity"/>
    <property type="evidence" value="ECO:0007669"/>
    <property type="project" value="UniProtKB-KW"/>
</dbReference>
<evidence type="ECO:0000256" key="1">
    <source>
        <dbReference type="SAM" id="Phobius"/>
    </source>
</evidence>
<dbReference type="RefSeq" id="WP_252771853.1">
    <property type="nucleotide sequence ID" value="NZ_JAMXMC010000013.1"/>
</dbReference>
<protein>
    <submittedName>
        <fullName evidence="3">Acyltransferase</fullName>
    </submittedName>
</protein>
<evidence type="ECO:0000259" key="2">
    <source>
        <dbReference type="Pfam" id="PF01757"/>
    </source>
</evidence>
<feature type="transmembrane region" description="Helical" evidence="1">
    <location>
        <begin position="192"/>
        <end position="210"/>
    </location>
</feature>
<feature type="transmembrane region" description="Helical" evidence="1">
    <location>
        <begin position="28"/>
        <end position="50"/>
    </location>
</feature>
<keyword evidence="1" id="KW-1133">Transmembrane helix</keyword>
<sequence length="395" mass="44286">MKFISTVAAGPSLKPSASRERFHGLDGLRAIAALLVFFHHIAISNVALYFRQHDSPALASALFGFGASGVEIFFCLSGVLLLRPYLRYGRKLEVLDYLRRRFLRLYPPFFVAWLISGVAVGLVWIYPTWWTRFSGLPGFYWRDWLLELPVGIFTDVAYNLAWWSLGLEVLFYLGVPLLVSCLVFFKRTGVAIGALVLICLFVSIFTHAFIPYLGKAGLFAVGWNFASYAFYFSMGVFLARYDVTAPVRSYFWVIGLVIVLASLLFPGINHHVGYGLIGAALVAMAADGTSRLGRWLSRPWFLWLGERSYSMFLTHYAAINLGCYLASLVLDGKGMAYVILSRGLIFCLALLFMVLVFNGVERRFARNLTTADWKYPWRGGLVASLTNGRMSAQKG</sequence>
<name>A0ABT1BRM8_9BURK</name>
<accession>A0ABT1BRM8</accession>
<feature type="domain" description="Acyltransferase 3" evidence="2">
    <location>
        <begin position="23"/>
        <end position="354"/>
    </location>
</feature>
<gene>
    <name evidence="3" type="ORF">M0L44_19500</name>
</gene>
<keyword evidence="3" id="KW-0012">Acyltransferase</keyword>
<comment type="caution">
    <text evidence="3">The sequence shown here is derived from an EMBL/GenBank/DDBJ whole genome shotgun (WGS) entry which is preliminary data.</text>
</comment>
<evidence type="ECO:0000313" key="4">
    <source>
        <dbReference type="Proteomes" id="UP001204851"/>
    </source>
</evidence>
<keyword evidence="3" id="KW-0808">Transferase</keyword>
<dbReference type="PANTHER" id="PTHR23028:SF53">
    <property type="entry name" value="ACYL_TRANSF_3 DOMAIN-CONTAINING PROTEIN"/>
    <property type="match status" value="1"/>
</dbReference>
<dbReference type="InterPro" id="IPR050879">
    <property type="entry name" value="Acyltransferase_3"/>
</dbReference>
<keyword evidence="1" id="KW-0812">Transmembrane</keyword>
<feature type="transmembrane region" description="Helical" evidence="1">
    <location>
        <begin position="250"/>
        <end position="268"/>
    </location>
</feature>